<dbReference type="InterPro" id="IPR000055">
    <property type="entry name" value="Restrct_endonuc_typeI_TRD"/>
</dbReference>
<evidence type="ECO:0000259" key="4">
    <source>
        <dbReference type="Pfam" id="PF01420"/>
    </source>
</evidence>
<organism evidence="6 7">
    <name type="scientific">Pseudonocardia hierapolitana</name>
    <dbReference type="NCBI Taxonomy" id="1128676"/>
    <lineage>
        <taxon>Bacteria</taxon>
        <taxon>Bacillati</taxon>
        <taxon>Actinomycetota</taxon>
        <taxon>Actinomycetes</taxon>
        <taxon>Pseudonocardiales</taxon>
        <taxon>Pseudonocardiaceae</taxon>
        <taxon>Pseudonocardia</taxon>
    </lineage>
</organism>
<dbReference type="InterPro" id="IPR003356">
    <property type="entry name" value="DNA_methylase_A-5"/>
</dbReference>
<dbReference type="InterPro" id="IPR029063">
    <property type="entry name" value="SAM-dependent_MTases_sf"/>
</dbReference>
<feature type="domain" description="Type I restriction modification DNA specificity" evidence="4">
    <location>
        <begin position="519"/>
        <end position="684"/>
    </location>
</feature>
<dbReference type="AlphaFoldDB" id="A0A561SLH8"/>
<evidence type="ECO:0000313" key="6">
    <source>
        <dbReference type="EMBL" id="TWF75686.1"/>
    </source>
</evidence>
<dbReference type="Pfam" id="PF01420">
    <property type="entry name" value="Methylase_S"/>
    <property type="match status" value="1"/>
</dbReference>
<dbReference type="CDD" id="cd16961">
    <property type="entry name" value="RMtype1_S_TRD-CR_like"/>
    <property type="match status" value="1"/>
</dbReference>
<name>A0A561SLH8_9PSEU</name>
<dbReference type="InterPro" id="IPR044946">
    <property type="entry name" value="Restrct_endonuc_typeI_TRD_sf"/>
</dbReference>
<dbReference type="Pfam" id="PF02384">
    <property type="entry name" value="N6_Mtase"/>
    <property type="match status" value="1"/>
</dbReference>
<reference evidence="6 7" key="1">
    <citation type="submission" date="2019-06" db="EMBL/GenBank/DDBJ databases">
        <title>Sequencing the genomes of 1000 actinobacteria strains.</title>
        <authorList>
            <person name="Klenk H.-P."/>
        </authorList>
    </citation>
    <scope>NUCLEOTIDE SEQUENCE [LARGE SCALE GENOMIC DNA]</scope>
    <source>
        <strain evidence="6 7">DSM 45671</strain>
    </source>
</reference>
<sequence length="717" mass="78524">MFAFSEIAEWLGARRIPKNGLRPDEHPGTTYGDRFLRNSGMPIEAAHAVEPPPAQREPDVVSAMWSAMDKVRGFLDIDSAFDLFEALLILKLRHRRLWRGVTQEPRSDVLRDALDRALQDQARISLPQQVVDQVRDAGRERVLSLLVHVVDAFAIPTDKGDVARFLLELQGRMASATGRRGDTYTPLSVTRVMVGVTAPTSSDRVYDPFCRSGELLLGAALHVWGSSAESGRVSLTGHAASERHAQRTSMSAALAGIDIDVIRSMVLEAGVGIENEFDVVLANPPFGLTNWTSQAPTLDKRWRYGEPPPHNANFAWLQHAAAALRPGGRAAVLMANAATTTENRSEAAIRARMVEAGVVECVIALPPGLFTSTGIPVTLWILRVPRQQTVPEVLFVDATHLGSIRDRSRRELGDEDVEQIVGAYHGWRDSGGTAGYEPPRGLARSARVEEIRERRFVLNPRSYVETATVVPGVASGMRTVADVRSELTELGNRARELDRVLDDRLSRVDEEDVFRRGLPSGWQKVLLGDVCDILAGPGYVARLMGRESPWRLVVPRTIRYNALAGDTEFVGEGESARLSRYRLDEGDVVCVRTGEPGRVGLVAPAEEGWFLGPGCIRLRPRHPVDSSYLTYYLGTPEARDWIDRNSSGSAVRSISSRTLADLPVALPAMPVQQAVGGLLGAVDANAMLHDRLGSLVVEVRELLLASLVSGLRRSESD</sequence>
<dbReference type="GO" id="GO:0003677">
    <property type="term" value="F:DNA binding"/>
    <property type="evidence" value="ECO:0007669"/>
    <property type="project" value="UniProtKB-KW"/>
</dbReference>
<dbReference type="Gene3D" id="3.90.220.20">
    <property type="entry name" value="DNA methylase specificity domains"/>
    <property type="match status" value="1"/>
</dbReference>
<dbReference type="GO" id="GO:0008170">
    <property type="term" value="F:N-methyltransferase activity"/>
    <property type="evidence" value="ECO:0007669"/>
    <property type="project" value="InterPro"/>
</dbReference>
<dbReference type="EMBL" id="VIWU01000001">
    <property type="protein sequence ID" value="TWF75686.1"/>
    <property type="molecule type" value="Genomic_DNA"/>
</dbReference>
<dbReference type="SUPFAM" id="SSF116734">
    <property type="entry name" value="DNA methylase specificity domain"/>
    <property type="match status" value="1"/>
</dbReference>
<dbReference type="PANTHER" id="PTHR42998:SF1">
    <property type="entry name" value="TYPE I RESTRICTION ENZYME HINDI METHYLASE SUBUNIT"/>
    <property type="match status" value="1"/>
</dbReference>
<evidence type="ECO:0000256" key="1">
    <source>
        <dbReference type="ARBA" id="ARBA00010923"/>
    </source>
</evidence>
<dbReference type="GO" id="GO:0032259">
    <property type="term" value="P:methylation"/>
    <property type="evidence" value="ECO:0007669"/>
    <property type="project" value="InterPro"/>
</dbReference>
<dbReference type="Proteomes" id="UP000321261">
    <property type="component" value="Unassembled WGS sequence"/>
</dbReference>
<evidence type="ECO:0000256" key="2">
    <source>
        <dbReference type="ARBA" id="ARBA00022747"/>
    </source>
</evidence>
<dbReference type="PROSITE" id="PS00092">
    <property type="entry name" value="N6_MTASE"/>
    <property type="match status" value="1"/>
</dbReference>
<gene>
    <name evidence="6" type="ORF">FHX44_111570</name>
</gene>
<keyword evidence="2" id="KW-0680">Restriction system</keyword>
<feature type="domain" description="DNA methylase adenine-specific" evidence="5">
    <location>
        <begin position="172"/>
        <end position="468"/>
    </location>
</feature>
<dbReference type="InterPro" id="IPR002052">
    <property type="entry name" value="DNA_methylase_N6_adenine_CS"/>
</dbReference>
<comment type="similarity">
    <text evidence="1">Belongs to the type-I restriction system S methylase family.</text>
</comment>
<protein>
    <submittedName>
        <fullName evidence="6">Type I restriction enzyme M protein</fullName>
    </submittedName>
</protein>
<dbReference type="Gene3D" id="3.40.50.150">
    <property type="entry name" value="Vaccinia Virus protein VP39"/>
    <property type="match status" value="1"/>
</dbReference>
<evidence type="ECO:0000256" key="3">
    <source>
        <dbReference type="ARBA" id="ARBA00023125"/>
    </source>
</evidence>
<dbReference type="GO" id="GO:0009307">
    <property type="term" value="P:DNA restriction-modification system"/>
    <property type="evidence" value="ECO:0007669"/>
    <property type="project" value="UniProtKB-KW"/>
</dbReference>
<keyword evidence="3" id="KW-0238">DNA-binding</keyword>
<accession>A0A561SLH8</accession>
<evidence type="ECO:0000259" key="5">
    <source>
        <dbReference type="Pfam" id="PF02384"/>
    </source>
</evidence>
<comment type="caution">
    <text evidence="6">The sequence shown here is derived from an EMBL/GenBank/DDBJ whole genome shotgun (WGS) entry which is preliminary data.</text>
</comment>
<dbReference type="SUPFAM" id="SSF53335">
    <property type="entry name" value="S-adenosyl-L-methionine-dependent methyltransferases"/>
    <property type="match status" value="1"/>
</dbReference>
<evidence type="ECO:0000313" key="7">
    <source>
        <dbReference type="Proteomes" id="UP000321261"/>
    </source>
</evidence>
<proteinExistence type="inferred from homology"/>
<dbReference type="PANTHER" id="PTHR42998">
    <property type="entry name" value="TYPE I RESTRICTION ENZYME HINDVIIP M PROTEIN-RELATED"/>
    <property type="match status" value="1"/>
</dbReference>
<dbReference type="InterPro" id="IPR052916">
    <property type="entry name" value="Type-I_RE_MTase_Subunit"/>
</dbReference>
<dbReference type="PRINTS" id="PR00507">
    <property type="entry name" value="N12N6MTFRASE"/>
</dbReference>
<keyword evidence="7" id="KW-1185">Reference proteome</keyword>